<comment type="caution">
    <text evidence="1">The sequence shown here is derived from an EMBL/GenBank/DDBJ whole genome shotgun (WGS) entry which is preliminary data.</text>
</comment>
<name>A0A3M7SKU0_BRAPC</name>
<protein>
    <submittedName>
        <fullName evidence="1">Uncharacterized protein</fullName>
    </submittedName>
</protein>
<gene>
    <name evidence="1" type="ORF">BpHYR1_021089</name>
</gene>
<organism evidence="1 2">
    <name type="scientific">Brachionus plicatilis</name>
    <name type="common">Marine rotifer</name>
    <name type="synonym">Brachionus muelleri</name>
    <dbReference type="NCBI Taxonomy" id="10195"/>
    <lineage>
        <taxon>Eukaryota</taxon>
        <taxon>Metazoa</taxon>
        <taxon>Spiralia</taxon>
        <taxon>Gnathifera</taxon>
        <taxon>Rotifera</taxon>
        <taxon>Eurotatoria</taxon>
        <taxon>Monogononta</taxon>
        <taxon>Pseudotrocha</taxon>
        <taxon>Ploima</taxon>
        <taxon>Brachionidae</taxon>
        <taxon>Brachionus</taxon>
    </lineage>
</organism>
<accession>A0A3M7SKU0</accession>
<dbReference type="Proteomes" id="UP000276133">
    <property type="component" value="Unassembled WGS sequence"/>
</dbReference>
<dbReference type="AlphaFoldDB" id="A0A3M7SKU0"/>
<keyword evidence="2" id="KW-1185">Reference proteome</keyword>
<evidence type="ECO:0000313" key="1">
    <source>
        <dbReference type="EMBL" id="RNA36484.1"/>
    </source>
</evidence>
<sequence>MVNKKLYGIAQFPSKILKSAKKKLSKKEKKIEQVPRNSIDNNHVTNIDEELEKDEETHAHAVPNFIRRFSAIDSVVKEARVYSKRHTIDKNPEFSNNELKETNHINNRRLSKINIE</sequence>
<reference evidence="1 2" key="1">
    <citation type="journal article" date="2018" name="Sci. Rep.">
        <title>Genomic signatures of local adaptation to the degree of environmental predictability in rotifers.</title>
        <authorList>
            <person name="Franch-Gras L."/>
            <person name="Hahn C."/>
            <person name="Garcia-Roger E.M."/>
            <person name="Carmona M.J."/>
            <person name="Serra M."/>
            <person name="Gomez A."/>
        </authorList>
    </citation>
    <scope>NUCLEOTIDE SEQUENCE [LARGE SCALE GENOMIC DNA]</scope>
    <source>
        <strain evidence="1">HYR1</strain>
    </source>
</reference>
<proteinExistence type="predicted"/>
<dbReference type="EMBL" id="REGN01001178">
    <property type="protein sequence ID" value="RNA36484.1"/>
    <property type="molecule type" value="Genomic_DNA"/>
</dbReference>
<evidence type="ECO:0000313" key="2">
    <source>
        <dbReference type="Proteomes" id="UP000276133"/>
    </source>
</evidence>